<dbReference type="FunFam" id="1.20.1250.20:FF:000013">
    <property type="entry name" value="MFS general substrate transporter"/>
    <property type="match status" value="1"/>
</dbReference>
<evidence type="ECO:0000256" key="1">
    <source>
        <dbReference type="ARBA" id="ARBA00004141"/>
    </source>
</evidence>
<keyword evidence="2" id="KW-0813">Transport</keyword>
<dbReference type="OrthoDB" id="2985014at2759"/>
<dbReference type="VEuPathDB" id="FungiDB:SAPIO_CDS6536"/>
<dbReference type="InterPro" id="IPR036259">
    <property type="entry name" value="MFS_trans_sf"/>
</dbReference>
<feature type="transmembrane region" description="Helical" evidence="7">
    <location>
        <begin position="450"/>
        <end position="470"/>
    </location>
</feature>
<dbReference type="PROSITE" id="PS50850">
    <property type="entry name" value="MFS"/>
    <property type="match status" value="1"/>
</dbReference>
<dbReference type="OMA" id="NIHEACG"/>
<dbReference type="PANTHER" id="PTHR43791:SF48">
    <property type="entry name" value="TRANSPORTER, PUTATIVE (AFU_ORTHOLOGUE AFUA_4G01000)-RELATED"/>
    <property type="match status" value="1"/>
</dbReference>
<dbReference type="RefSeq" id="XP_016641760.1">
    <property type="nucleotide sequence ID" value="XM_016788607.1"/>
</dbReference>
<dbReference type="GeneID" id="27725608"/>
<gene>
    <name evidence="9" type="ORF">SAPIO_CDS6536</name>
</gene>
<evidence type="ECO:0000313" key="9">
    <source>
        <dbReference type="EMBL" id="KEZ41961.1"/>
    </source>
</evidence>
<proteinExistence type="predicted"/>
<dbReference type="InterPro" id="IPR011701">
    <property type="entry name" value="MFS"/>
</dbReference>
<dbReference type="Gene3D" id="1.20.1250.20">
    <property type="entry name" value="MFS general substrate transporter like domains"/>
    <property type="match status" value="2"/>
</dbReference>
<name>A0A084G3P9_PSEDA</name>
<comment type="subcellular location">
    <subcellularLocation>
        <location evidence="1">Membrane</location>
        <topology evidence="1">Multi-pass membrane protein</topology>
    </subcellularLocation>
</comment>
<feature type="transmembrane region" description="Helical" evidence="7">
    <location>
        <begin position="382"/>
        <end position="401"/>
    </location>
</feature>
<evidence type="ECO:0000259" key="8">
    <source>
        <dbReference type="PROSITE" id="PS50850"/>
    </source>
</evidence>
<dbReference type="Proteomes" id="UP000028545">
    <property type="component" value="Unassembled WGS sequence"/>
</dbReference>
<reference evidence="9 10" key="1">
    <citation type="journal article" date="2014" name="Genome Announc.">
        <title>Draft genome sequence of the pathogenic fungus Scedosporium apiospermum.</title>
        <authorList>
            <person name="Vandeputte P."/>
            <person name="Ghamrawi S."/>
            <person name="Rechenmann M."/>
            <person name="Iltis A."/>
            <person name="Giraud S."/>
            <person name="Fleury M."/>
            <person name="Thornton C."/>
            <person name="Delhaes L."/>
            <person name="Meyer W."/>
            <person name="Papon N."/>
            <person name="Bouchara J.P."/>
        </authorList>
    </citation>
    <scope>NUCLEOTIDE SEQUENCE [LARGE SCALE GENOMIC DNA]</scope>
    <source>
        <strain evidence="9 10">IHEM 14462</strain>
    </source>
</reference>
<feature type="transmembrane region" description="Helical" evidence="7">
    <location>
        <begin position="219"/>
        <end position="241"/>
    </location>
</feature>
<feature type="transmembrane region" description="Helical" evidence="7">
    <location>
        <begin position="333"/>
        <end position="351"/>
    </location>
</feature>
<protein>
    <recommendedName>
        <fullName evidence="8">Major facilitator superfamily (MFS) profile domain-containing protein</fullName>
    </recommendedName>
</protein>
<keyword evidence="10" id="KW-1185">Reference proteome</keyword>
<feature type="transmembrane region" description="Helical" evidence="7">
    <location>
        <begin position="290"/>
        <end position="313"/>
    </location>
</feature>
<feature type="transmembrane region" description="Helical" evidence="7">
    <location>
        <begin position="413"/>
        <end position="438"/>
    </location>
</feature>
<keyword evidence="3 7" id="KW-0812">Transmembrane</keyword>
<feature type="transmembrane region" description="Helical" evidence="7">
    <location>
        <begin position="358"/>
        <end position="376"/>
    </location>
</feature>
<dbReference type="PANTHER" id="PTHR43791">
    <property type="entry name" value="PERMEASE-RELATED"/>
    <property type="match status" value="1"/>
</dbReference>
<evidence type="ECO:0000313" key="10">
    <source>
        <dbReference type="Proteomes" id="UP000028545"/>
    </source>
</evidence>
<dbReference type="EMBL" id="JOWA01000104">
    <property type="protein sequence ID" value="KEZ41961.1"/>
    <property type="molecule type" value="Genomic_DNA"/>
</dbReference>
<dbReference type="HOGENOM" id="CLU_001265_0_1_1"/>
<feature type="region of interest" description="Disordered" evidence="6">
    <location>
        <begin position="1"/>
        <end position="23"/>
    </location>
</feature>
<dbReference type="AlphaFoldDB" id="A0A084G3P9"/>
<feature type="domain" description="Major facilitator superfamily (MFS) profile" evidence="8">
    <location>
        <begin position="60"/>
        <end position="476"/>
    </location>
</feature>
<feature type="transmembrane region" description="Helical" evidence="7">
    <location>
        <begin position="156"/>
        <end position="174"/>
    </location>
</feature>
<feature type="transmembrane region" description="Helical" evidence="7">
    <location>
        <begin position="97"/>
        <end position="114"/>
    </location>
</feature>
<dbReference type="KEGG" id="sapo:SAPIO_CDS6536"/>
<dbReference type="FunFam" id="1.20.1250.20:FF:000034">
    <property type="entry name" value="MFS general substrate transporter"/>
    <property type="match status" value="1"/>
</dbReference>
<evidence type="ECO:0000256" key="3">
    <source>
        <dbReference type="ARBA" id="ARBA00022692"/>
    </source>
</evidence>
<dbReference type="GO" id="GO:0022857">
    <property type="term" value="F:transmembrane transporter activity"/>
    <property type="evidence" value="ECO:0007669"/>
    <property type="project" value="InterPro"/>
</dbReference>
<evidence type="ECO:0000256" key="6">
    <source>
        <dbReference type="SAM" id="MobiDB-lite"/>
    </source>
</evidence>
<organism evidence="9 10">
    <name type="scientific">Pseudallescheria apiosperma</name>
    <name type="common">Scedosporium apiospermum</name>
    <dbReference type="NCBI Taxonomy" id="563466"/>
    <lineage>
        <taxon>Eukaryota</taxon>
        <taxon>Fungi</taxon>
        <taxon>Dikarya</taxon>
        <taxon>Ascomycota</taxon>
        <taxon>Pezizomycotina</taxon>
        <taxon>Sordariomycetes</taxon>
        <taxon>Hypocreomycetidae</taxon>
        <taxon>Microascales</taxon>
        <taxon>Microascaceae</taxon>
        <taxon>Scedosporium</taxon>
    </lineage>
</organism>
<evidence type="ECO:0000256" key="4">
    <source>
        <dbReference type="ARBA" id="ARBA00022989"/>
    </source>
</evidence>
<comment type="caution">
    <text evidence="9">The sequence shown here is derived from an EMBL/GenBank/DDBJ whole genome shotgun (WGS) entry which is preliminary data.</text>
</comment>
<feature type="transmembrane region" description="Helical" evidence="7">
    <location>
        <begin position="186"/>
        <end position="207"/>
    </location>
</feature>
<dbReference type="Pfam" id="PF07690">
    <property type="entry name" value="MFS_1"/>
    <property type="match status" value="1"/>
</dbReference>
<evidence type="ECO:0000256" key="2">
    <source>
        <dbReference type="ARBA" id="ARBA00022448"/>
    </source>
</evidence>
<accession>A0A084G3P9</accession>
<dbReference type="SUPFAM" id="SSF103473">
    <property type="entry name" value="MFS general substrate transporter"/>
    <property type="match status" value="1"/>
</dbReference>
<dbReference type="GO" id="GO:0016020">
    <property type="term" value="C:membrane"/>
    <property type="evidence" value="ECO:0007669"/>
    <property type="project" value="UniProtKB-SubCell"/>
</dbReference>
<feature type="transmembrane region" description="Helical" evidence="7">
    <location>
        <begin position="58"/>
        <end position="77"/>
    </location>
</feature>
<evidence type="ECO:0000256" key="7">
    <source>
        <dbReference type="SAM" id="Phobius"/>
    </source>
</evidence>
<feature type="transmembrane region" description="Helical" evidence="7">
    <location>
        <begin position="126"/>
        <end position="144"/>
    </location>
</feature>
<dbReference type="InterPro" id="IPR020846">
    <property type="entry name" value="MFS_dom"/>
</dbReference>
<sequence length="508" mass="56509">MDLEKPGFQEEGIAQSASPHSSNMAACTDKRVYLSQSSQSTMHIEPSVERKLRLKIDLAIMPTVALLYLFCFIDRANLGNAKIAGMDKDLHMKGYDYNIIITSFYISYIVFEIPTTMLCKYMGPGWFIPLTTILFGVASLGTAWVNTVPQASGVRFILGIFEAGMMPGMAYYLSRWYRRAELAFRISLYIVMSPLAGAFGGLLASAILKLDRFGGLHTWRMIFAIEGIVTIGLGLMGLLTLTDRPETARWLSEEEKILAVERVKAERVGTTEMLDKIDSAKMFKGIFNPITLGTATIFLLNNVTVQGLAFFLPTIVATIYKDASVVRLQLQTVPPYIVGAFFTLLFPLLSWRFDKRHIFFAICAPITMIGYIMFLASHEPMVRYGATFLVALSVFPFAPLANGQVSANVISDTARGAAIATTVMFGNIGGLVSGWSFLPWDAPDYKIGNGLNLATSSTVLVLAMAMFVWVRIDNGKRKRRDGARELDGLTQSQIEDLDWKRPDFFWRL</sequence>
<keyword evidence="4 7" id="KW-1133">Transmembrane helix</keyword>
<evidence type="ECO:0000256" key="5">
    <source>
        <dbReference type="ARBA" id="ARBA00023136"/>
    </source>
</evidence>
<keyword evidence="5 7" id="KW-0472">Membrane</keyword>